<dbReference type="SUPFAM" id="SSF53850">
    <property type="entry name" value="Periplasmic binding protein-like II"/>
    <property type="match status" value="1"/>
</dbReference>
<dbReference type="CDD" id="cd13568">
    <property type="entry name" value="PBP2_TAXI_TRAP_like_3"/>
    <property type="match status" value="1"/>
</dbReference>
<sequence>MKKFLLGTAVSLILALGFVGCGGSEKSDSATTNKKQFVTIGTGGVTGVYYPTGGAISKMINKKEDYNIKATVESTAGSVYNINAVLAGDLDFGVAQSDRQYQAYFGKAEWESRGAQSDLRSVFSIHPEAITLVASSEAGINSAKDLKGKKVNIGNVGSGQLQNSLDVLGTLGFSEDDIKAENVKAVEAPGLLQDERIDAFFYTVGHPSGAIKEATSGRVKVKIVPIVGSEIEELIKEKPYYAKAKIEAKNYPNAVNEEDIDSVGVKATFVTSAEESEEIVYAITKEVFENFEEFKKLHPAYSVLTKESMLQGLSAPLHKGAIKYYKEVGLDKFINSDLM</sequence>
<evidence type="ECO:0000313" key="2">
    <source>
        <dbReference type="EMBL" id="ADO84315.1"/>
    </source>
</evidence>
<evidence type="ECO:0000256" key="1">
    <source>
        <dbReference type="SAM" id="SignalP"/>
    </source>
</evidence>
<proteinExistence type="predicted"/>
<gene>
    <name evidence="2" type="ordered locus">Ilyop_2556</name>
</gene>
<protein>
    <submittedName>
        <fullName evidence="2">TRAP transporter solute receptor, TAXI family</fullName>
    </submittedName>
</protein>
<keyword evidence="3" id="KW-1185">Reference proteome</keyword>
<dbReference type="OrthoDB" id="7976602at2"/>
<dbReference type="HOGENOM" id="CLU_033215_0_1_0"/>
<feature type="chain" id="PRO_5003171189" evidence="1">
    <location>
        <begin position="24"/>
        <end position="339"/>
    </location>
</feature>
<organism evidence="2 3">
    <name type="scientific">Ilyobacter polytropus (strain ATCC 51220 / DSM 2926 / LMG 16218 / CuHBu1)</name>
    <dbReference type="NCBI Taxonomy" id="572544"/>
    <lineage>
        <taxon>Bacteria</taxon>
        <taxon>Fusobacteriati</taxon>
        <taxon>Fusobacteriota</taxon>
        <taxon>Fusobacteriia</taxon>
        <taxon>Fusobacteriales</taxon>
        <taxon>Fusobacteriaceae</taxon>
        <taxon>Ilyobacter</taxon>
    </lineage>
</organism>
<dbReference type="RefSeq" id="WP_013388974.1">
    <property type="nucleotide sequence ID" value="NC_014633.1"/>
</dbReference>
<name>E3HBY9_ILYPC</name>
<dbReference type="KEGG" id="ipo:Ilyop_2556"/>
<keyword evidence="2" id="KW-0614">Plasmid</keyword>
<keyword evidence="1" id="KW-0732">Signal</keyword>
<evidence type="ECO:0000313" key="3">
    <source>
        <dbReference type="Proteomes" id="UP000006875"/>
    </source>
</evidence>
<dbReference type="Gene3D" id="3.40.190.10">
    <property type="entry name" value="Periplasmic binding protein-like II"/>
    <property type="match status" value="2"/>
</dbReference>
<accession>E3HBY9</accession>
<dbReference type="PANTHER" id="PTHR42941">
    <property type="entry name" value="SLL1037 PROTEIN"/>
    <property type="match status" value="1"/>
</dbReference>
<dbReference type="AlphaFoldDB" id="E3HBY9"/>
<keyword evidence="2" id="KW-0675">Receptor</keyword>
<dbReference type="NCBIfam" id="TIGR02122">
    <property type="entry name" value="TRAP_TAXI"/>
    <property type="match status" value="1"/>
</dbReference>
<reference evidence="2 3" key="1">
    <citation type="journal article" date="2010" name="Stand. Genomic Sci.">
        <title>Complete genome sequence of Ilyobacter polytropus type strain (CuHbu1).</title>
        <authorList>
            <person name="Sikorski J."/>
            <person name="Chertkov O."/>
            <person name="Lapidus A."/>
            <person name="Nolan M."/>
            <person name="Lucas S."/>
            <person name="Del Rio T.G."/>
            <person name="Tice H."/>
            <person name="Cheng J.F."/>
            <person name="Tapia R."/>
            <person name="Han C."/>
            <person name="Goodwin L."/>
            <person name="Pitluck S."/>
            <person name="Liolios K."/>
            <person name="Ivanova N."/>
            <person name="Mavromatis K."/>
            <person name="Mikhailova N."/>
            <person name="Pati A."/>
            <person name="Chen A."/>
            <person name="Palaniappan K."/>
            <person name="Land M."/>
            <person name="Hauser L."/>
            <person name="Chang Y.J."/>
            <person name="Jeffries C.D."/>
            <person name="Brambilla E."/>
            <person name="Yasawong M."/>
            <person name="Rohde M."/>
            <person name="Pukall R."/>
            <person name="Spring S."/>
            <person name="Goker M."/>
            <person name="Woyke T."/>
            <person name="Bristow J."/>
            <person name="Eisen J.A."/>
            <person name="Markowitz V."/>
            <person name="Hugenholtz P."/>
            <person name="Kyrpides N.C."/>
            <person name="Klenk H.P."/>
        </authorList>
    </citation>
    <scope>NUCLEOTIDE SEQUENCE [LARGE SCALE GENOMIC DNA]</scope>
    <source>
        <strain evidence="3">ATCC 51220 / DSM 2926 / LMG 16218 / CuHBu1</strain>
        <plasmid evidence="3">pILYOP01</plasmid>
    </source>
</reference>
<dbReference type="InterPro" id="IPR011852">
    <property type="entry name" value="TRAP_TAXI"/>
</dbReference>
<dbReference type="PROSITE" id="PS51257">
    <property type="entry name" value="PROKAR_LIPOPROTEIN"/>
    <property type="match status" value="1"/>
</dbReference>
<dbReference type="EMBL" id="CP002282">
    <property type="protein sequence ID" value="ADO84315.1"/>
    <property type="molecule type" value="Genomic_DNA"/>
</dbReference>
<geneLocation type="plasmid" evidence="2 3">
    <name>pILYOP01</name>
</geneLocation>
<feature type="signal peptide" evidence="1">
    <location>
        <begin position="1"/>
        <end position="23"/>
    </location>
</feature>
<dbReference type="Pfam" id="PF16868">
    <property type="entry name" value="NMT1_3"/>
    <property type="match status" value="1"/>
</dbReference>
<dbReference type="PANTHER" id="PTHR42941:SF1">
    <property type="entry name" value="SLL1037 PROTEIN"/>
    <property type="match status" value="1"/>
</dbReference>
<dbReference type="Proteomes" id="UP000006875">
    <property type="component" value="Plasmid pILYOP01"/>
</dbReference>